<dbReference type="InterPro" id="IPR036291">
    <property type="entry name" value="NAD(P)-bd_dom_sf"/>
</dbReference>
<dbReference type="EMBL" id="LCDD01000044">
    <property type="protein sequence ID" value="KKS45262.1"/>
    <property type="molecule type" value="Genomic_DNA"/>
</dbReference>
<feature type="binding site" evidence="5">
    <location>
        <position position="600"/>
    </location>
    <ligand>
        <name>substrate</name>
    </ligand>
</feature>
<comment type="function">
    <text evidence="5">Catalyzes the two-step NADP-dependent conversion of GDP-4-dehydro-6-deoxy-D-mannose to GDP-fucose, involving an epimerase and a reductase reaction.</text>
</comment>
<comment type="similarity">
    <text evidence="1 5">Belongs to the NAD(P)-dependent epimerase/dehydratase family. Fucose synthase subfamily.</text>
</comment>
<name>A0A0G0Z978_9BACT</name>
<dbReference type="Proteomes" id="UP000034320">
    <property type="component" value="Unassembled WGS sequence"/>
</dbReference>
<evidence type="ECO:0000256" key="1">
    <source>
        <dbReference type="ARBA" id="ARBA00005959"/>
    </source>
</evidence>
<evidence type="ECO:0000313" key="10">
    <source>
        <dbReference type="Proteomes" id="UP000034320"/>
    </source>
</evidence>
<evidence type="ECO:0000313" key="9">
    <source>
        <dbReference type="EMBL" id="KKS45262.1"/>
    </source>
</evidence>
<dbReference type="InterPro" id="IPR001509">
    <property type="entry name" value="Epimerase_deHydtase"/>
</dbReference>
<feature type="binding site" evidence="5">
    <location>
        <position position="682"/>
    </location>
    <ligand>
        <name>substrate</name>
    </ligand>
</feature>
<dbReference type="SUPFAM" id="SSF51735">
    <property type="entry name" value="NAD(P)-binding Rossmann-fold domains"/>
    <property type="match status" value="1"/>
</dbReference>
<evidence type="ECO:0000259" key="7">
    <source>
        <dbReference type="Pfam" id="PF01370"/>
    </source>
</evidence>
<dbReference type="GO" id="GO:0016853">
    <property type="term" value="F:isomerase activity"/>
    <property type="evidence" value="ECO:0007669"/>
    <property type="project" value="UniProtKB-KW"/>
</dbReference>
<dbReference type="GO" id="GO:0070401">
    <property type="term" value="F:NADP+ binding"/>
    <property type="evidence" value="ECO:0007669"/>
    <property type="project" value="UniProtKB-UniRule"/>
</dbReference>
<feature type="domain" description="Glycosyltransferase RgtA/B/C/D-like" evidence="8">
    <location>
        <begin position="49"/>
        <end position="179"/>
    </location>
</feature>
<dbReference type="InterPro" id="IPR028614">
    <property type="entry name" value="GDP_fucose/colitose_synth"/>
</dbReference>
<dbReference type="GO" id="GO:0050577">
    <property type="term" value="F:GDP-L-fucose synthase activity"/>
    <property type="evidence" value="ECO:0007669"/>
    <property type="project" value="UniProtKB-UniRule"/>
</dbReference>
<dbReference type="EC" id="1.1.1.271" evidence="5"/>
<dbReference type="PANTHER" id="PTHR43238:SF1">
    <property type="entry name" value="GDP-L-FUCOSE SYNTHASE"/>
    <property type="match status" value="1"/>
</dbReference>
<dbReference type="UniPathway" id="UPA00128">
    <property type="reaction ID" value="UER00191"/>
</dbReference>
<dbReference type="CDD" id="cd05239">
    <property type="entry name" value="GDP_FS_SDR_e"/>
    <property type="match status" value="1"/>
</dbReference>
<accession>A0A0G0Z978</accession>
<evidence type="ECO:0000259" key="8">
    <source>
        <dbReference type="Pfam" id="PF13231"/>
    </source>
</evidence>
<dbReference type="Gene3D" id="3.40.50.720">
    <property type="entry name" value="NAD(P)-binding Rossmann-like Domain"/>
    <property type="match status" value="1"/>
</dbReference>
<feature type="transmembrane region" description="Helical" evidence="6">
    <location>
        <begin position="279"/>
        <end position="298"/>
    </location>
</feature>
<keyword evidence="6" id="KW-1133">Transmembrane helix</keyword>
<dbReference type="PANTHER" id="PTHR43238">
    <property type="entry name" value="GDP-L-FUCOSE SYNTHASE"/>
    <property type="match status" value="1"/>
</dbReference>
<feature type="domain" description="NAD-dependent epimerase/dehydratase" evidence="7">
    <location>
        <begin position="422"/>
        <end position="650"/>
    </location>
</feature>
<feature type="site" description="Important for catalytic activity" evidence="5">
    <location>
        <position position="522"/>
    </location>
</feature>
<dbReference type="Pfam" id="PF01370">
    <property type="entry name" value="Epimerase"/>
    <property type="match status" value="1"/>
</dbReference>
<dbReference type="HAMAP" id="MF_00956">
    <property type="entry name" value="GDP_fucose_synth"/>
    <property type="match status" value="1"/>
</dbReference>
<dbReference type="Gene3D" id="3.90.25.10">
    <property type="entry name" value="UDP-galactose 4-epimerase, domain 1"/>
    <property type="match status" value="1"/>
</dbReference>
<dbReference type="AlphaFoldDB" id="A0A0G0Z978"/>
<feature type="active site" description="Proton donor/acceptor" evidence="5">
    <location>
        <position position="549"/>
    </location>
</feature>
<evidence type="ECO:0000256" key="6">
    <source>
        <dbReference type="SAM" id="Phobius"/>
    </source>
</evidence>
<protein>
    <recommendedName>
        <fullName evidence="5">GDP-L-fucose synthase</fullName>
        <ecNumber evidence="5">1.1.1.271</ecNumber>
    </recommendedName>
    <alternativeName>
        <fullName evidence="5">GDP-4-keto-6-deoxy-D-mannose-3,5-epimerase-4-reductase</fullName>
    </alternativeName>
</protein>
<feature type="transmembrane region" description="Helical" evidence="6">
    <location>
        <begin position="127"/>
        <end position="156"/>
    </location>
</feature>
<organism evidence="9 10">
    <name type="scientific">Candidatus Gottesmanbacteria bacterium GW2011_GWA2_42_18</name>
    <dbReference type="NCBI Taxonomy" id="1618442"/>
    <lineage>
        <taxon>Bacteria</taxon>
        <taxon>Candidatus Gottesmaniibacteriota</taxon>
    </lineage>
</organism>
<feature type="site" description="Important for catalytic activity" evidence="5">
    <location>
        <position position="520"/>
    </location>
</feature>
<feature type="binding site" evidence="5">
    <location>
        <position position="615"/>
    </location>
    <ligand>
        <name>substrate</name>
    </ligand>
</feature>
<feature type="binding site" evidence="5">
    <location>
        <begin position="576"/>
        <end position="579"/>
    </location>
    <ligand>
        <name>NADP(+)</name>
        <dbReference type="ChEBI" id="CHEBI:58349"/>
    </ligand>
</feature>
<keyword evidence="5" id="KW-0511">Multifunctional enzyme</keyword>
<sequence>MFWLLILIFLPFRLYLITNPLLDNHFFRQTQTATVARNYYLNGFDLLSRAVSAAAGFTAAWYLYKLVYAVEKKKKLAYVSAFFFLAVPLSMIYQRSFLIETTVLAFLSAGFYYTISWVENKKKVDFILACILLSLGFMQKGMYGPFLILPLWFYFFKKTGKIINAKMMLILVIPLTALFIWQRHVDILNIASGHIYYTSGNPSQWLWNVGRLSDRLSIAQWQVRWQQLLNGIFLKPGLILFLVGLIANFPKKHNWFWLSFLTAEIIYFLIFFRIQSHEYYQLVMIAPVAFYMSAGLMVLYAKKYFLWSRLFMILILTVFLYKSWLNSQNGFTVDWPRYERLRQINKALPLNSAGLLVTPEYDWNSVYTYYPGRKMLIFDRHKADKKKFEELKEKGYDFVVLQDWCIFMNANPNRNFWKKKKVLVTGGSGFLGSHLVGKLKDLGADVFAPGSKDFDLRLKDKCRTVVKNQDIVIHLAAKVGGIGFNRDHAGEMYFDNILMGALLMEEARLAQVEKFVALGTICAYPKFTPVPFREEKLWDGYPEETNAPYGLAKKMLLVQSQAYRQQYGFNSIYLLPVNLYGPGDNFDPASSHVIPALIKKVFDAKKNKKNSITVWGTGKPTREFLYVEDAARGIILASEKYDKSEPVNLGAGFEISIRSLAEKICVFSGFKGKIIWDRSKPDGQPRRMLDTAKAASEFGFSASTTFDSGLKKIIAWYRKSRYIND</sequence>
<feature type="transmembrane region" description="Helical" evidence="6">
    <location>
        <begin position="46"/>
        <end position="64"/>
    </location>
</feature>
<feature type="binding site" evidence="5">
    <location>
        <position position="592"/>
    </location>
    <ligand>
        <name>NADP(+)</name>
        <dbReference type="ChEBI" id="CHEBI:58349"/>
    </ligand>
</feature>
<feature type="transmembrane region" description="Helical" evidence="6">
    <location>
        <begin position="255"/>
        <end position="272"/>
    </location>
</feature>
<feature type="binding site" evidence="5">
    <location>
        <begin position="426"/>
        <end position="432"/>
    </location>
    <ligand>
        <name>NADP(+)</name>
        <dbReference type="ChEBI" id="CHEBI:58349"/>
    </ligand>
</feature>
<evidence type="ECO:0000256" key="2">
    <source>
        <dbReference type="ARBA" id="ARBA00022857"/>
    </source>
</evidence>
<dbReference type="Pfam" id="PF13231">
    <property type="entry name" value="PMT_2"/>
    <property type="match status" value="1"/>
</dbReference>
<proteinExistence type="inferred from homology"/>
<comment type="caution">
    <text evidence="9">The sequence shown here is derived from an EMBL/GenBank/DDBJ whole genome shotgun (WGS) entry which is preliminary data.</text>
</comment>
<feature type="binding site" evidence="5">
    <location>
        <position position="553"/>
    </location>
    <ligand>
        <name>NADP(+)</name>
        <dbReference type="ChEBI" id="CHEBI:58349"/>
    </ligand>
</feature>
<evidence type="ECO:0000256" key="5">
    <source>
        <dbReference type="HAMAP-Rule" id="MF_00956"/>
    </source>
</evidence>
<keyword evidence="3 5" id="KW-0560">Oxidoreductase</keyword>
<keyword evidence="6" id="KW-0812">Transmembrane</keyword>
<dbReference type="InterPro" id="IPR038731">
    <property type="entry name" value="RgtA/B/C-like"/>
</dbReference>
<gene>
    <name evidence="5" type="primary">fcl</name>
    <name evidence="9" type="ORF">UV09_C0044G0005</name>
</gene>
<feature type="transmembrane region" description="Helical" evidence="6">
    <location>
        <begin position="76"/>
        <end position="93"/>
    </location>
</feature>
<reference evidence="9 10" key="1">
    <citation type="journal article" date="2015" name="Nature">
        <title>rRNA introns, odd ribosomes, and small enigmatic genomes across a large radiation of phyla.</title>
        <authorList>
            <person name="Brown C.T."/>
            <person name="Hug L.A."/>
            <person name="Thomas B.C."/>
            <person name="Sharon I."/>
            <person name="Castelle C.J."/>
            <person name="Singh A."/>
            <person name="Wilkins M.J."/>
            <person name="Williams K.H."/>
            <person name="Banfield J.F."/>
        </authorList>
    </citation>
    <scope>NUCLEOTIDE SEQUENCE [LARGE SCALE GENOMIC DNA]</scope>
</reference>
<evidence type="ECO:0000256" key="4">
    <source>
        <dbReference type="ARBA" id="ARBA00023235"/>
    </source>
</evidence>
<feature type="transmembrane region" description="Helical" evidence="6">
    <location>
        <begin position="228"/>
        <end position="249"/>
    </location>
</feature>
<comment type="caution">
    <text evidence="5">Lacks conserved residue(s) required for the propagation of feature annotation.</text>
</comment>
<keyword evidence="4 5" id="KW-0413">Isomerase</keyword>
<comment type="pathway">
    <text evidence="5">Nucleotide-sugar biosynthesis; GDP-L-fucose biosynthesis via de novo pathway; GDP-L-fucose from GDP-alpha-D-mannose: step 2/2.</text>
</comment>
<comment type="catalytic activity">
    <reaction evidence="5">
        <text>GDP-beta-L-fucose + NADP(+) = GDP-4-dehydro-alpha-D-rhamnose + NADPH + H(+)</text>
        <dbReference type="Rhea" id="RHEA:18885"/>
        <dbReference type="ChEBI" id="CHEBI:15378"/>
        <dbReference type="ChEBI" id="CHEBI:57273"/>
        <dbReference type="ChEBI" id="CHEBI:57783"/>
        <dbReference type="ChEBI" id="CHEBI:57964"/>
        <dbReference type="ChEBI" id="CHEBI:58349"/>
        <dbReference type="EC" id="1.1.1.271"/>
    </reaction>
</comment>
<feature type="transmembrane region" description="Helical" evidence="6">
    <location>
        <begin position="162"/>
        <end position="181"/>
    </location>
</feature>
<feature type="binding site" evidence="5">
    <location>
        <position position="622"/>
    </location>
    <ligand>
        <name>substrate</name>
    </ligand>
</feature>
<dbReference type="GO" id="GO:0042351">
    <property type="term" value="P:'de novo' GDP-L-fucose biosynthetic process"/>
    <property type="evidence" value="ECO:0007669"/>
    <property type="project" value="UniProtKB-UniRule"/>
</dbReference>
<keyword evidence="6" id="KW-0472">Membrane</keyword>
<feature type="transmembrane region" description="Helical" evidence="6">
    <location>
        <begin position="99"/>
        <end position="115"/>
    </location>
</feature>
<evidence type="ECO:0000256" key="3">
    <source>
        <dbReference type="ARBA" id="ARBA00023002"/>
    </source>
</evidence>
<keyword evidence="2 5" id="KW-0521">NADP</keyword>